<protein>
    <recommendedName>
        <fullName evidence="4">RING-type E3 ubiquitin transferase</fullName>
        <ecNumber evidence="4">2.3.2.27</ecNumber>
    </recommendedName>
</protein>
<feature type="transmembrane region" description="Helical" evidence="15">
    <location>
        <begin position="179"/>
        <end position="200"/>
    </location>
</feature>
<feature type="coiled-coil region" evidence="13">
    <location>
        <begin position="986"/>
        <end position="1017"/>
    </location>
</feature>
<evidence type="ECO:0000313" key="17">
    <source>
        <dbReference type="EMBL" id="AMD20011.1"/>
    </source>
</evidence>
<feature type="transmembrane region" description="Helical" evidence="15">
    <location>
        <begin position="1070"/>
        <end position="1094"/>
    </location>
</feature>
<dbReference type="EC" id="2.3.2.27" evidence="4"/>
<feature type="transmembrane region" description="Helical" evidence="15">
    <location>
        <begin position="947"/>
        <end position="972"/>
    </location>
</feature>
<dbReference type="InterPro" id="IPR013083">
    <property type="entry name" value="Znf_RING/FYVE/PHD"/>
</dbReference>
<dbReference type="GO" id="GO:0036503">
    <property type="term" value="P:ERAD pathway"/>
    <property type="evidence" value="ECO:0007669"/>
    <property type="project" value="TreeGrafter"/>
</dbReference>
<proteinExistence type="predicted"/>
<sequence>MDQTEQSEHVRPTCRICRMESSEDNELFHPCQCKGSIKYVHEQCLFEWIGSKNIDVSRPGTTVKCDICHFPFQLKTIYDENMPKGIPILPAITRYLSWVYVSAKTVLFITTLVIVFGFGLPMVWNMWGKFYSLMLHNFDVPYPDQPWTFNFIYGFYTNMKDVEGWNRWPTLLYQLGLNYRFSLLQIIMVVTLHLALYFLYDMIAREEIFSQMVLHKIGPRCSELERLRKRIRDRFPAINEEVVQKIEALMELPKRQAAFQEQRLARETGAEGNNPIEYGQDELPEEGTSIQAVELEELNITGNGQLPNLEDRDSDELDDALDRDNGVAGELRYREALRELEGLLNNELPREGGGIGEQGENFGNAPIVERVNVNLNGRDQRDDPAFHLLNIRLNMGNLFIYFFITAVFIGAYLFLSYFIPTIVGWSLLFVYINICKFALAIFTTSAKFVTSRLPFSLLEHAQHPKIQLMVSAVQRTFDSKFLFYYKGYIEDTMWAKSSIIMCGLPAAVTYITGGALICLSTEVLCKGYGRKSGMTDERKRNLFQLLFAVRCTIKIFILFTFELAGFPILAGLMINYSLLISFTTSKDHYFWKFFILDAWLPGMLMLYWAIGTVYMYWFAIFIGTIRQHIIRPGVLFFIRSPDDPNIKILHDSLLHPMRIQLSRLIMSVVIYAIFILCGFGFHTRLLFPFLLKHNLIPVYNTLMDKVSFFTIALAGIAGTNLESSQKLRSYIRAYWLKVFTICCRRLRLSSFIMGKSIPMERGYIVYRNAFYRYLAPTRAQWSNPELFSKPKTLNEAQELFKTLPSIHAYFIPDGCLLRVPANDIVSRSYVQMLFVPVTKDDKLLKPLDLKRIRERSQQNSGEFGYLDKQITDFDSYTVVYVPPLFKLRYTLLLVMIWVFASILFIGIGLTANFVGHLLVWPYSQVVWKTQTSGLDLTYTYDLLDDGLNPTCICVALIAACIAIDSGVVDYIYHKIMEIPRRRTRIVNEEEKENTGEEEEGEHAMEEFGQEIQEHREEDHIIEQLPVRNNVSFITLMRRFGNFVRQMVNNLTQMLLTSMIATFFLNKLHIYMFRLITRAISYNYIMSVGLFWDYYIHNRISCFTDFNSLYADFPSFQVSNLFYVDLHLSSFTVKILPRLPLPNYAVLLGLIGIEGLASIIGAGYYAFFSNIEMKKKHLYFIIVGYFRRYFFPTFITIVLQYIVIELEYQSNPSAYMSRHALYDYMVTKMSSETLPREWTFLQHLFYWISPIVLGCYYTYLVYSISKKSLANFSQWLIDDIYGKGRTLVNLEEDS</sequence>
<evidence type="ECO:0000256" key="4">
    <source>
        <dbReference type="ARBA" id="ARBA00012483"/>
    </source>
</evidence>
<dbReference type="GeneID" id="28723242"/>
<comment type="subcellular location">
    <subcellularLocation>
        <location evidence="2">Membrane</location>
        <topology evidence="2">Multi-pass membrane protein</topology>
    </subcellularLocation>
</comment>
<dbReference type="RefSeq" id="XP_017987007.1">
    <property type="nucleotide sequence ID" value="XM_018131105.1"/>
</dbReference>
<feature type="transmembrane region" description="Helical" evidence="15">
    <location>
        <begin position="891"/>
        <end position="914"/>
    </location>
</feature>
<evidence type="ECO:0000256" key="3">
    <source>
        <dbReference type="ARBA" id="ARBA00004906"/>
    </source>
</evidence>
<comment type="catalytic activity">
    <reaction evidence="1">
        <text>S-ubiquitinyl-[E2 ubiquitin-conjugating enzyme]-L-cysteine + [acceptor protein]-L-lysine = [E2 ubiquitin-conjugating enzyme]-L-cysteine + N(6)-ubiquitinyl-[acceptor protein]-L-lysine.</text>
        <dbReference type="EC" id="2.3.2.27"/>
    </reaction>
</comment>
<evidence type="ECO:0000256" key="8">
    <source>
        <dbReference type="ARBA" id="ARBA00022771"/>
    </source>
</evidence>
<dbReference type="STRING" id="45286.A0A120K205"/>
<keyword evidence="8" id="KW-0863">Zinc-finger</keyword>
<evidence type="ECO:0000256" key="11">
    <source>
        <dbReference type="ARBA" id="ARBA00022989"/>
    </source>
</evidence>
<feature type="transmembrane region" description="Helical" evidence="15">
    <location>
        <begin position="589"/>
        <end position="610"/>
    </location>
</feature>
<keyword evidence="5" id="KW-0808">Transferase</keyword>
<organism evidence="17 18">
    <name type="scientific">Eremothecium sinecaudum</name>
    <dbReference type="NCBI Taxonomy" id="45286"/>
    <lineage>
        <taxon>Eukaryota</taxon>
        <taxon>Fungi</taxon>
        <taxon>Dikarya</taxon>
        <taxon>Ascomycota</taxon>
        <taxon>Saccharomycotina</taxon>
        <taxon>Saccharomycetes</taxon>
        <taxon>Saccharomycetales</taxon>
        <taxon>Saccharomycetaceae</taxon>
        <taxon>Eremothecium</taxon>
    </lineage>
</organism>
<name>A0A120K205_9SACH</name>
<feature type="region of interest" description="Disordered" evidence="14">
    <location>
        <begin position="301"/>
        <end position="321"/>
    </location>
</feature>
<evidence type="ECO:0000256" key="9">
    <source>
        <dbReference type="ARBA" id="ARBA00022786"/>
    </source>
</evidence>
<evidence type="ECO:0000256" key="13">
    <source>
        <dbReference type="SAM" id="Coils"/>
    </source>
</evidence>
<evidence type="ECO:0000256" key="12">
    <source>
        <dbReference type="ARBA" id="ARBA00023136"/>
    </source>
</evidence>
<evidence type="ECO:0000256" key="15">
    <source>
        <dbReference type="SAM" id="Phobius"/>
    </source>
</evidence>
<keyword evidence="10" id="KW-0862">Zinc</keyword>
<feature type="transmembrane region" description="Helical" evidence="15">
    <location>
        <begin position="702"/>
        <end position="721"/>
    </location>
</feature>
<dbReference type="GO" id="GO:0008270">
    <property type="term" value="F:zinc ion binding"/>
    <property type="evidence" value="ECO:0007669"/>
    <property type="project" value="UniProtKB-KW"/>
</dbReference>
<dbReference type="Gene3D" id="3.30.40.10">
    <property type="entry name" value="Zinc/RING finger domain, C3HC4 (zinc finger)"/>
    <property type="match status" value="1"/>
</dbReference>
<evidence type="ECO:0000256" key="10">
    <source>
        <dbReference type="ARBA" id="ARBA00022833"/>
    </source>
</evidence>
<feature type="domain" description="RING-CH-type" evidence="16">
    <location>
        <begin position="6"/>
        <end position="75"/>
    </location>
</feature>
<dbReference type="Pfam" id="PF12906">
    <property type="entry name" value="RINGv"/>
    <property type="match status" value="1"/>
</dbReference>
<dbReference type="GO" id="GO:0005789">
    <property type="term" value="C:endoplasmic reticulum membrane"/>
    <property type="evidence" value="ECO:0007669"/>
    <property type="project" value="TreeGrafter"/>
</dbReference>
<dbReference type="PANTHER" id="PTHR13145:SF0">
    <property type="entry name" value="E3 UBIQUITIN-PROTEIN LIGASE MARCHF6"/>
    <property type="match status" value="1"/>
</dbReference>
<dbReference type="SUPFAM" id="SSF57850">
    <property type="entry name" value="RING/U-box"/>
    <property type="match status" value="1"/>
</dbReference>
<reference evidence="17 18" key="1">
    <citation type="submission" date="2016-01" db="EMBL/GenBank/DDBJ databases">
        <title>Genome sequence of the yeast Holleya sinecauda.</title>
        <authorList>
            <person name="Dietrich F.S."/>
        </authorList>
    </citation>
    <scope>NUCLEOTIDE SEQUENCE [LARGE SCALE GENOMIC DNA]</scope>
    <source>
        <strain evidence="17 18">ATCC 58844</strain>
    </source>
</reference>
<gene>
    <name evidence="17" type="ORF">AW171_hschr31879</name>
</gene>
<evidence type="ECO:0000256" key="2">
    <source>
        <dbReference type="ARBA" id="ARBA00004141"/>
    </source>
</evidence>
<keyword evidence="18" id="KW-1185">Reference proteome</keyword>
<keyword evidence="7" id="KW-0479">Metal-binding</keyword>
<dbReference type="Proteomes" id="UP000243052">
    <property type="component" value="Chromosome iii"/>
</dbReference>
<feature type="transmembrane region" description="Helical" evidence="15">
    <location>
        <begin position="1178"/>
        <end position="1202"/>
    </location>
</feature>
<dbReference type="SMART" id="SM00744">
    <property type="entry name" value="RINGv"/>
    <property type="match status" value="1"/>
</dbReference>
<feature type="transmembrane region" description="Helical" evidence="15">
    <location>
        <begin position="1243"/>
        <end position="1261"/>
    </location>
</feature>
<evidence type="ECO:0000313" key="18">
    <source>
        <dbReference type="Proteomes" id="UP000243052"/>
    </source>
</evidence>
<dbReference type="InterPro" id="IPR011016">
    <property type="entry name" value="Znf_RING-CH"/>
</dbReference>
<keyword evidence="13" id="KW-0175">Coiled coil</keyword>
<keyword evidence="6 15" id="KW-0812">Transmembrane</keyword>
<evidence type="ECO:0000256" key="1">
    <source>
        <dbReference type="ARBA" id="ARBA00000900"/>
    </source>
</evidence>
<feature type="transmembrane region" description="Helical" evidence="15">
    <location>
        <begin position="1143"/>
        <end position="1166"/>
    </location>
</feature>
<evidence type="ECO:0000256" key="7">
    <source>
        <dbReference type="ARBA" id="ARBA00022723"/>
    </source>
</evidence>
<feature type="transmembrane region" description="Helical" evidence="15">
    <location>
        <begin position="106"/>
        <end position="127"/>
    </location>
</feature>
<keyword evidence="11 15" id="KW-1133">Transmembrane helix</keyword>
<feature type="transmembrane region" description="Helical" evidence="15">
    <location>
        <begin position="565"/>
        <end position="582"/>
    </location>
</feature>
<comment type="pathway">
    <text evidence="3">Protein modification; protein ubiquitination.</text>
</comment>
<keyword evidence="12 15" id="KW-0472">Membrane</keyword>
<dbReference type="EMBL" id="CP014243">
    <property type="protein sequence ID" value="AMD20011.1"/>
    <property type="molecule type" value="Genomic_DNA"/>
</dbReference>
<evidence type="ECO:0000256" key="6">
    <source>
        <dbReference type="ARBA" id="ARBA00022692"/>
    </source>
</evidence>
<dbReference type="GO" id="GO:0061630">
    <property type="term" value="F:ubiquitin protein ligase activity"/>
    <property type="evidence" value="ECO:0007669"/>
    <property type="project" value="UniProtKB-EC"/>
</dbReference>
<evidence type="ECO:0000256" key="14">
    <source>
        <dbReference type="SAM" id="MobiDB-lite"/>
    </source>
</evidence>
<dbReference type="CDD" id="cd16495">
    <property type="entry name" value="RING_CH-C4HC3_MARCH"/>
    <property type="match status" value="1"/>
</dbReference>
<evidence type="ECO:0000259" key="16">
    <source>
        <dbReference type="PROSITE" id="PS51292"/>
    </source>
</evidence>
<dbReference type="PROSITE" id="PS51292">
    <property type="entry name" value="ZF_RING_CH"/>
    <property type="match status" value="1"/>
</dbReference>
<dbReference type="OrthoDB" id="1108038at2759"/>
<accession>A0A120K205</accession>
<feature type="transmembrane region" description="Helical" evidence="15">
    <location>
        <begin position="664"/>
        <end position="682"/>
    </location>
</feature>
<feature type="transmembrane region" description="Helical" evidence="15">
    <location>
        <begin position="425"/>
        <end position="443"/>
    </location>
</feature>
<keyword evidence="9" id="KW-0833">Ubl conjugation pathway</keyword>
<evidence type="ECO:0000256" key="5">
    <source>
        <dbReference type="ARBA" id="ARBA00022679"/>
    </source>
</evidence>
<feature type="transmembrane region" description="Helical" evidence="15">
    <location>
        <begin position="398"/>
        <end position="419"/>
    </location>
</feature>
<dbReference type="PANTHER" id="PTHR13145">
    <property type="entry name" value="SSM4 PROTEIN"/>
    <property type="match status" value="1"/>
</dbReference>